<reference evidence="2 3" key="1">
    <citation type="submission" date="2018-12" db="EMBL/GenBank/DDBJ databases">
        <title>Marinifilum JC070 sp. nov., a marine bacterium isolated from Yongle Blue Hole in the South China Sea.</title>
        <authorList>
            <person name="Fu T."/>
        </authorList>
    </citation>
    <scope>NUCLEOTIDE SEQUENCE [LARGE SCALE GENOMIC DNA]</scope>
    <source>
        <strain evidence="2 3">JC070</strain>
    </source>
</reference>
<dbReference type="Proteomes" id="UP000732105">
    <property type="component" value="Unassembled WGS sequence"/>
</dbReference>
<dbReference type="CDD" id="cd08566">
    <property type="entry name" value="GDPD_AtGDE_like"/>
    <property type="match status" value="1"/>
</dbReference>
<dbReference type="Gene3D" id="3.20.20.190">
    <property type="entry name" value="Phosphatidylinositol (PI) phosphodiesterase"/>
    <property type="match status" value="1"/>
</dbReference>
<evidence type="ECO:0000313" key="3">
    <source>
        <dbReference type="Proteomes" id="UP000732105"/>
    </source>
</evidence>
<accession>A0ABX1WRT8</accession>
<dbReference type="InterPro" id="IPR030395">
    <property type="entry name" value="GP_PDE_dom"/>
</dbReference>
<dbReference type="EMBL" id="RZNH01000003">
    <property type="protein sequence ID" value="NOU58717.1"/>
    <property type="molecule type" value="Genomic_DNA"/>
</dbReference>
<comment type="caution">
    <text evidence="2">The sequence shown here is derived from an EMBL/GenBank/DDBJ whole genome shotgun (WGS) entry which is preliminary data.</text>
</comment>
<keyword evidence="3" id="KW-1185">Reference proteome</keyword>
<proteinExistence type="predicted"/>
<protein>
    <submittedName>
        <fullName evidence="2">Glycerophosphodiester phosphodiesterase family protein</fullName>
    </submittedName>
</protein>
<organism evidence="2 3">
    <name type="scientific">Marinifilum caeruleilacunae</name>
    <dbReference type="NCBI Taxonomy" id="2499076"/>
    <lineage>
        <taxon>Bacteria</taxon>
        <taxon>Pseudomonadati</taxon>
        <taxon>Bacteroidota</taxon>
        <taxon>Bacteroidia</taxon>
        <taxon>Marinilabiliales</taxon>
        <taxon>Marinifilaceae</taxon>
    </lineage>
</organism>
<name>A0ABX1WRT8_9BACT</name>
<dbReference type="RefSeq" id="WP_171593996.1">
    <property type="nucleotide sequence ID" value="NZ_RZNH01000003.1"/>
</dbReference>
<dbReference type="PROSITE" id="PS51704">
    <property type="entry name" value="GP_PDE"/>
    <property type="match status" value="1"/>
</dbReference>
<dbReference type="SUPFAM" id="SSF51695">
    <property type="entry name" value="PLC-like phosphodiesterases"/>
    <property type="match status" value="1"/>
</dbReference>
<gene>
    <name evidence="2" type="ORF">ELS83_02720</name>
</gene>
<dbReference type="PANTHER" id="PTHR46320:SF1">
    <property type="entry name" value="GLYCEROPHOSPHODIESTER PHOSPHODIESTERASE 1"/>
    <property type="match status" value="1"/>
</dbReference>
<feature type="domain" description="GP-PDE" evidence="1">
    <location>
        <begin position="44"/>
        <end position="281"/>
    </location>
</feature>
<dbReference type="InterPro" id="IPR017946">
    <property type="entry name" value="PLC-like_Pdiesterase_TIM-brl"/>
</dbReference>
<evidence type="ECO:0000259" key="1">
    <source>
        <dbReference type="PROSITE" id="PS51704"/>
    </source>
</evidence>
<sequence>MQNLLTERYLLGIGIVLLASLCLNSCKQNESTIEKIESRSKSEVLVCAHRSFHKNAPENSMQSILDAIDAKVDIVEIDVRTTIDDSLVLMHDKTIDRTTTGKGKLKDFTYQELQAFQLKMGDSVTTHKIPTLYQVMIKLKDKPNTIANLDLKGVQPEHLIKKLKEWGVVHQVISYTGSQKKTMAILKEDSLYAAMPLIKKDEDILFYKEHMSSPFIHFTDSTFTEKNVRLAVKNRQLGFVNILWNQDKDLVKGDFSSVDKVIALRPAIIQTDHPKLLVDYLRSKGLHR</sequence>
<dbReference type="Pfam" id="PF03009">
    <property type="entry name" value="GDPD"/>
    <property type="match status" value="1"/>
</dbReference>
<dbReference type="PANTHER" id="PTHR46320">
    <property type="entry name" value="GLYCEROPHOSPHODIESTER PHOSPHODIESTERASE 1"/>
    <property type="match status" value="1"/>
</dbReference>
<evidence type="ECO:0000313" key="2">
    <source>
        <dbReference type="EMBL" id="NOU58717.1"/>
    </source>
</evidence>